<feature type="domain" description="DUF4371" evidence="1">
    <location>
        <begin position="3"/>
        <end position="231"/>
    </location>
</feature>
<comment type="caution">
    <text evidence="2">The sequence shown here is derived from an EMBL/GenBank/DDBJ whole genome shotgun (WGS) entry which is preliminary data.</text>
</comment>
<dbReference type="PANTHER" id="PTHR11697">
    <property type="entry name" value="GENERAL TRANSCRIPTION FACTOR 2-RELATED ZINC FINGER PROTEIN"/>
    <property type="match status" value="1"/>
</dbReference>
<dbReference type="AlphaFoldDB" id="A0A5N6L8T5"/>
<sequence>MKEGFNSWNKTDRFVSHIGDIGSAHNKALKKCEDLLNQNRSIVTALHKQDDIIRKANQIRLNATIDDCRLCLKNALSFRGHDESITSLCKGNFLEIMDLILRHNRELRELPKAAGNNQYVSPSIQKDVANCFEEEILNSIFKEIGDDVFALLIDESSDVSKKEQMTIVLRYVDAHGLVKERFVGFVHVMEASSSALKFAIDTFFSKYGLSFRKLRGQGYDGANNMRGEFNGLKARILEENSSAYYRKDQDILEAILLVETTKGKLQKFRESGFGPLLEKIYLFCGKYDIQILDMKENYFNERAKRKRYDITNLHKFDCFNTVVDMEIQEFGNRFNVINTELLQNMTAFLPYDLFSNFDASKIMRLCEFYPFDFDNREKIALPHQLGLYIDSVGNDGRFSNLNVATATVERCFSAVKIVKTNLRNRIGEDFLNACVISTVEKEALESVTNEAVIDRFQKMKSRRGQL</sequence>
<reference evidence="2 3" key="1">
    <citation type="submission" date="2019-05" db="EMBL/GenBank/DDBJ databases">
        <title>Mikania micrantha, genome provides insights into the molecular mechanism of rapid growth.</title>
        <authorList>
            <person name="Liu B."/>
        </authorList>
    </citation>
    <scope>NUCLEOTIDE SEQUENCE [LARGE SCALE GENOMIC DNA]</scope>
    <source>
        <strain evidence="2">NLD-2019</strain>
        <tissue evidence="2">Leaf</tissue>
    </source>
</reference>
<dbReference type="Pfam" id="PF14291">
    <property type="entry name" value="DUF4371"/>
    <property type="match status" value="1"/>
</dbReference>
<accession>A0A5N6L8T5</accession>
<dbReference type="InterPro" id="IPR025398">
    <property type="entry name" value="DUF4371"/>
</dbReference>
<keyword evidence="3" id="KW-1185">Reference proteome</keyword>
<proteinExistence type="predicted"/>
<protein>
    <recommendedName>
        <fullName evidence="1">DUF4371 domain-containing protein</fullName>
    </recommendedName>
</protein>
<evidence type="ECO:0000313" key="2">
    <source>
        <dbReference type="EMBL" id="KAC9592598.1"/>
    </source>
</evidence>
<dbReference type="InterPro" id="IPR055298">
    <property type="entry name" value="AtLOH3-like"/>
</dbReference>
<dbReference type="PANTHER" id="PTHR11697:SF230">
    <property type="entry name" value="ZINC FINGER, MYM DOMAIN CONTAINING 1"/>
    <property type="match status" value="1"/>
</dbReference>
<dbReference type="OrthoDB" id="6621980at2759"/>
<organism evidence="2 3">
    <name type="scientific">Mikania micrantha</name>
    <name type="common">bitter vine</name>
    <dbReference type="NCBI Taxonomy" id="192012"/>
    <lineage>
        <taxon>Eukaryota</taxon>
        <taxon>Viridiplantae</taxon>
        <taxon>Streptophyta</taxon>
        <taxon>Embryophyta</taxon>
        <taxon>Tracheophyta</taxon>
        <taxon>Spermatophyta</taxon>
        <taxon>Magnoliopsida</taxon>
        <taxon>eudicotyledons</taxon>
        <taxon>Gunneridae</taxon>
        <taxon>Pentapetalae</taxon>
        <taxon>asterids</taxon>
        <taxon>campanulids</taxon>
        <taxon>Asterales</taxon>
        <taxon>Asteraceae</taxon>
        <taxon>Asteroideae</taxon>
        <taxon>Heliantheae alliance</taxon>
        <taxon>Eupatorieae</taxon>
        <taxon>Mikania</taxon>
    </lineage>
</organism>
<dbReference type="EMBL" id="SZYD01002396">
    <property type="protein sequence ID" value="KAC9592598.1"/>
    <property type="molecule type" value="Genomic_DNA"/>
</dbReference>
<evidence type="ECO:0000313" key="3">
    <source>
        <dbReference type="Proteomes" id="UP000326396"/>
    </source>
</evidence>
<gene>
    <name evidence="2" type="ORF">E3N88_45589</name>
</gene>
<name>A0A5N6L8T5_9ASTR</name>
<dbReference type="Proteomes" id="UP000326396">
    <property type="component" value="Unassembled WGS sequence"/>
</dbReference>
<evidence type="ECO:0000259" key="1">
    <source>
        <dbReference type="Pfam" id="PF14291"/>
    </source>
</evidence>